<dbReference type="SUPFAM" id="SSF50630">
    <property type="entry name" value="Acid proteases"/>
    <property type="match status" value="1"/>
</dbReference>
<protein>
    <submittedName>
        <fullName evidence="1">Retrovirus-related Pol polyprotein from transposon 17.6</fullName>
    </submittedName>
</protein>
<dbReference type="EMBL" id="GBHO01019995">
    <property type="protein sequence ID" value="JAG23609.1"/>
    <property type="molecule type" value="Transcribed_RNA"/>
</dbReference>
<gene>
    <name evidence="1" type="primary">pol_128</name>
    <name evidence="1" type="ORF">CM83_105972</name>
</gene>
<organism evidence="1">
    <name type="scientific">Lygus hesperus</name>
    <name type="common">Western plant bug</name>
    <dbReference type="NCBI Taxonomy" id="30085"/>
    <lineage>
        <taxon>Eukaryota</taxon>
        <taxon>Metazoa</taxon>
        <taxon>Ecdysozoa</taxon>
        <taxon>Arthropoda</taxon>
        <taxon>Hexapoda</taxon>
        <taxon>Insecta</taxon>
        <taxon>Pterygota</taxon>
        <taxon>Neoptera</taxon>
        <taxon>Paraneoptera</taxon>
        <taxon>Hemiptera</taxon>
        <taxon>Heteroptera</taxon>
        <taxon>Panheteroptera</taxon>
        <taxon>Cimicomorpha</taxon>
        <taxon>Miridae</taxon>
        <taxon>Mirini</taxon>
        <taxon>Lygus</taxon>
    </lineage>
</organism>
<feature type="non-terminal residue" evidence="1">
    <location>
        <position position="124"/>
    </location>
</feature>
<sequence>RRKLIITVDFETESRDMMIDTGASVSVLARRLRDTPIVHTEALAWSADGSPLPFLGEQRARARVGNIRFEHTFLVFASSTARLDILGLDVLAHIPLVVKMGPNTKFRTLSLNESEMCPSIYNNR</sequence>
<dbReference type="AlphaFoldDB" id="A0A0A9XUP1"/>
<evidence type="ECO:0000313" key="1">
    <source>
        <dbReference type="EMBL" id="JAG23609.1"/>
    </source>
</evidence>
<dbReference type="Gene3D" id="2.40.70.10">
    <property type="entry name" value="Acid Proteases"/>
    <property type="match status" value="1"/>
</dbReference>
<accession>A0A0A9XUP1</accession>
<reference evidence="1" key="2">
    <citation type="submission" date="2014-07" db="EMBL/GenBank/DDBJ databases">
        <authorList>
            <person name="Hull J."/>
        </authorList>
    </citation>
    <scope>NUCLEOTIDE SEQUENCE</scope>
</reference>
<proteinExistence type="predicted"/>
<dbReference type="InterPro" id="IPR021109">
    <property type="entry name" value="Peptidase_aspartic_dom_sf"/>
</dbReference>
<feature type="non-terminal residue" evidence="1">
    <location>
        <position position="1"/>
    </location>
</feature>
<name>A0A0A9XUP1_LYGHE</name>
<reference evidence="1" key="1">
    <citation type="journal article" date="2014" name="PLoS ONE">
        <title>Transcriptome-Based Identification of ABC Transporters in the Western Tarnished Plant Bug Lygus hesperus.</title>
        <authorList>
            <person name="Hull J.J."/>
            <person name="Chaney K."/>
            <person name="Geib S.M."/>
            <person name="Fabrick J.A."/>
            <person name="Brent C.S."/>
            <person name="Walsh D."/>
            <person name="Lavine L.C."/>
        </authorList>
    </citation>
    <scope>NUCLEOTIDE SEQUENCE</scope>
</reference>